<feature type="region of interest" description="Disordered" evidence="1">
    <location>
        <begin position="157"/>
        <end position="188"/>
    </location>
</feature>
<dbReference type="Proteomes" id="UP000813427">
    <property type="component" value="Unassembled WGS sequence"/>
</dbReference>
<feature type="compositionally biased region" description="Polar residues" evidence="1">
    <location>
        <begin position="158"/>
        <end position="167"/>
    </location>
</feature>
<evidence type="ECO:0000313" key="3">
    <source>
        <dbReference type="Proteomes" id="UP000813427"/>
    </source>
</evidence>
<evidence type="ECO:0000256" key="1">
    <source>
        <dbReference type="SAM" id="MobiDB-lite"/>
    </source>
</evidence>
<dbReference type="AlphaFoldDB" id="A0A8K0SAW3"/>
<proteinExistence type="predicted"/>
<reference evidence="2" key="1">
    <citation type="journal article" date="2021" name="Nat. Commun.">
        <title>Genetic determinants of endophytism in the Arabidopsis root mycobiome.</title>
        <authorList>
            <person name="Mesny F."/>
            <person name="Miyauchi S."/>
            <person name="Thiergart T."/>
            <person name="Pickel B."/>
            <person name="Atanasova L."/>
            <person name="Karlsson M."/>
            <person name="Huettel B."/>
            <person name="Barry K.W."/>
            <person name="Haridas S."/>
            <person name="Chen C."/>
            <person name="Bauer D."/>
            <person name="Andreopoulos W."/>
            <person name="Pangilinan J."/>
            <person name="LaButti K."/>
            <person name="Riley R."/>
            <person name="Lipzen A."/>
            <person name="Clum A."/>
            <person name="Drula E."/>
            <person name="Henrissat B."/>
            <person name="Kohler A."/>
            <person name="Grigoriev I.V."/>
            <person name="Martin F.M."/>
            <person name="Hacquard S."/>
        </authorList>
    </citation>
    <scope>NUCLEOTIDE SEQUENCE</scope>
    <source>
        <strain evidence="2">MPI-SDFR-AT-0068</strain>
    </source>
</reference>
<dbReference type="EMBL" id="JAGPXF010000001">
    <property type="protein sequence ID" value="KAH7263350.1"/>
    <property type="molecule type" value="Genomic_DNA"/>
</dbReference>
<gene>
    <name evidence="2" type="ORF">BKA59DRAFT_52429</name>
</gene>
<protein>
    <submittedName>
        <fullName evidence="2">Uncharacterized protein</fullName>
    </submittedName>
</protein>
<accession>A0A8K0SAW3</accession>
<evidence type="ECO:0000313" key="2">
    <source>
        <dbReference type="EMBL" id="KAH7263350.1"/>
    </source>
</evidence>
<feature type="region of interest" description="Disordered" evidence="1">
    <location>
        <begin position="216"/>
        <end position="243"/>
    </location>
</feature>
<comment type="caution">
    <text evidence="2">The sequence shown here is derived from an EMBL/GenBank/DDBJ whole genome shotgun (WGS) entry which is preliminary data.</text>
</comment>
<organism evidence="2 3">
    <name type="scientific">Fusarium tricinctum</name>
    <dbReference type="NCBI Taxonomy" id="61284"/>
    <lineage>
        <taxon>Eukaryota</taxon>
        <taxon>Fungi</taxon>
        <taxon>Dikarya</taxon>
        <taxon>Ascomycota</taxon>
        <taxon>Pezizomycotina</taxon>
        <taxon>Sordariomycetes</taxon>
        <taxon>Hypocreomycetidae</taxon>
        <taxon>Hypocreales</taxon>
        <taxon>Nectriaceae</taxon>
        <taxon>Fusarium</taxon>
        <taxon>Fusarium tricinctum species complex</taxon>
    </lineage>
</organism>
<sequence length="302" mass="33317">MPKRRKTTSTSTRLKSLAVCSIAGVPNLLKTAVDCSHPNDDLSDAYYYAKERWTCQGSSSSSNYTTLPYGSRVADTESSRTTAHNSEPEVPMPLIEKNPPQLGPLPDLSHCNLERSSTLRACIEKPSDDFDVKHTSLCHFAKTDTCQREPIQPRILAQSYTSRSKPSSAAIPNLLERRKRKKSRSSAYHDMISRLTNNEPLRCGCEPRDGPLCASNHHASAPDKSSSVEDVKQSIEQESLSRSTSITTIQLPPNVLEKSALSEEECLILTMAQPIAKPATRMQLSDRYSSLDSTLIHSVAAE</sequence>
<feature type="compositionally biased region" description="Basic and acidic residues" evidence="1">
    <location>
        <begin position="226"/>
        <end position="235"/>
    </location>
</feature>
<dbReference type="OrthoDB" id="5081236at2759"/>
<keyword evidence="3" id="KW-1185">Reference proteome</keyword>
<name>A0A8K0SAW3_9HYPO</name>